<evidence type="ECO:0000256" key="2">
    <source>
        <dbReference type="ARBA" id="ARBA00022692"/>
    </source>
</evidence>
<proteinExistence type="predicted"/>
<dbReference type="PANTHER" id="PTHR36985:SF1">
    <property type="entry name" value="TRANSLOCATION AND ASSEMBLY MODULE SUBUNIT TAMB"/>
    <property type="match status" value="1"/>
</dbReference>
<feature type="compositionally biased region" description="Low complexity" evidence="5">
    <location>
        <begin position="180"/>
        <end position="201"/>
    </location>
</feature>
<comment type="subcellular location">
    <subcellularLocation>
        <location evidence="1">Membrane</location>
        <topology evidence="1">Single-pass membrane protein</topology>
    </subcellularLocation>
</comment>
<evidence type="ECO:0000256" key="1">
    <source>
        <dbReference type="ARBA" id="ARBA00004167"/>
    </source>
</evidence>
<dbReference type="GO" id="GO:0009306">
    <property type="term" value="P:protein secretion"/>
    <property type="evidence" value="ECO:0007669"/>
    <property type="project" value="InterPro"/>
</dbReference>
<accession>A0A6N9TR42</accession>
<name>A0A6N9TR42_9ALTE</name>
<evidence type="ECO:0000313" key="8">
    <source>
        <dbReference type="Proteomes" id="UP000471381"/>
    </source>
</evidence>
<organism evidence="7 8">
    <name type="scientific">Alteromonas genovensis</name>
    <dbReference type="NCBI Taxonomy" id="471225"/>
    <lineage>
        <taxon>Bacteria</taxon>
        <taxon>Pseudomonadati</taxon>
        <taxon>Pseudomonadota</taxon>
        <taxon>Gammaproteobacteria</taxon>
        <taxon>Alteromonadales</taxon>
        <taxon>Alteromonadaceae</taxon>
        <taxon>Alteromonas/Salinimonas group</taxon>
        <taxon>Alteromonas</taxon>
    </lineage>
</organism>
<protein>
    <submittedName>
        <fullName evidence="7">DUF490 domain-containing protein</fullName>
    </submittedName>
</protein>
<dbReference type="InterPro" id="IPR007452">
    <property type="entry name" value="TamB_C"/>
</dbReference>
<dbReference type="GO" id="GO:0005886">
    <property type="term" value="C:plasma membrane"/>
    <property type="evidence" value="ECO:0007669"/>
    <property type="project" value="InterPro"/>
</dbReference>
<dbReference type="GO" id="GO:0097347">
    <property type="term" value="C:TAM protein secretion complex"/>
    <property type="evidence" value="ECO:0007669"/>
    <property type="project" value="TreeGrafter"/>
</dbReference>
<sequence length="1279" mass="136628">MKKRTISALLLSPVFFVVAVYALLISPLGGPTVKILANTFVDKLEIEDIEGGFAGPLTIHKLTYNNPQWRVDVGRVYADITWRCVFEPRVCVNNLEVENATVEQVSAAAENDTASEQSDTFALPLPVDVAQLTLKNVTVALLNANIAIDSLLLEDFSGSNRIEFENLEASGLAVALNSNSTAPNSSNSTNSAATPPSNPSGQGSGSGPGSDTNSGSSLPTSYSLNYDVPSLPAIVTPIPIKFSALNIEDISFTQGKGSSQDISTQRLALLSVTDMSFQRSAIRIEKVNIKHEQGQVEGFIEANLKDNYPLDIELDGFAKIDGQQQNITLNASGALDDIDVAVAATGLVTANTSLSANFLSESLPISFDASWQAQPIPMVPNASLDAGQLTISGTMGDYKLKGNGSANVPDMGDIPVALDVVLKKNNIYVNEADISALEGSIKNTGTLYLNDTIAWQGKTTLTNVSAQQFSEFAPAKLQGNIDSILQYSEAGGLHVSLRDMDITGVLRSSPIRVVGEAVYAGPSDLLVANLNVEQNENRIKAVAQVLNKRYINADIDVDIAEISMLYSDVSGSVKGAIKANGPWQNPSTTSKINLSNINVSPSLNAQAAQQGALNGDVSVSGTYENHNAEIALSLPNNAVDLVMSGSWKAQHWKGTISNSKLEIANMRWLLSSPFNLDIGMPTQTSPITAKISSHCWSSRGEGELCIENVNYLENKASWDVTASSLPVGLWAHELAPLTVSKASDAALTVKSQGSYSAADPIDATFTASLSPAKWQLGESRPIELTINSMETSGKIKQGKLTSTSLISSEDIGNATLTLNTRPLDDKKPLEGTLLMQGLDVSPLKPLSPAIRTLTGLLNGKVNLGGYIDDPALNGELTIENGAIDIQDTPVSLSDWNQSIVLDGQQANLDGSFILGGGKGSLKGDINWSSTPSANLTLQGDSFEIRQPNTRLKVSPNIDITATKEKIDVTGDVNIPWARIEIASLPDNAVSPSKDVHLRGEPRSEDPLDIVHASVMVNIDQAKKEEVKIEAFGLTASLYGGIRINTQPALVGYGDLQILNGRYNAYGQNLIIKTGEIQFNGPISQPSLLVEAIRNPAKTDDDVIAGIRIDGSADSPSINLFSQPAMDQQGVLSYLLTGSGPNSGSSDPNYAALLLGFGLSNTETLTGQVGSALGIDDFSLSTNEDKLSLTGQINDRLSVEYNVDVGLGNNDVNSTLRRRQLPPDLALKYQLLPNLYLEAIQTTLEDQSEFALDLYYEFFLGENRRRSESDDEQSDKENND</sequence>
<dbReference type="PANTHER" id="PTHR36985">
    <property type="entry name" value="TRANSLOCATION AND ASSEMBLY MODULE SUBUNIT TAMB"/>
    <property type="match status" value="1"/>
</dbReference>
<keyword evidence="2" id="KW-0812">Transmembrane</keyword>
<evidence type="ECO:0000256" key="5">
    <source>
        <dbReference type="SAM" id="MobiDB-lite"/>
    </source>
</evidence>
<feature type="domain" description="Translocation and assembly module TamB C-terminal" evidence="6">
    <location>
        <begin position="915"/>
        <end position="1257"/>
    </location>
</feature>
<evidence type="ECO:0000313" key="7">
    <source>
        <dbReference type="EMBL" id="NDW17098.1"/>
    </source>
</evidence>
<dbReference type="Proteomes" id="UP000471381">
    <property type="component" value="Unassembled WGS sequence"/>
</dbReference>
<dbReference type="AlphaFoldDB" id="A0A6N9TR42"/>
<comment type="caution">
    <text evidence="7">The sequence shown here is derived from an EMBL/GenBank/DDBJ whole genome shotgun (WGS) entry which is preliminary data.</text>
</comment>
<reference evidence="7 8" key="1">
    <citation type="submission" date="2020-01" db="EMBL/GenBank/DDBJ databases">
        <title>Genomes of bacteria type strains.</title>
        <authorList>
            <person name="Chen J."/>
            <person name="Zhu S."/>
            <person name="Yang J."/>
        </authorList>
    </citation>
    <scope>NUCLEOTIDE SEQUENCE [LARGE SCALE GENOMIC DNA]</scope>
    <source>
        <strain evidence="7 8">LMG 24078</strain>
    </source>
</reference>
<dbReference type="EMBL" id="JAAAWO010000015">
    <property type="protein sequence ID" value="NDW17098.1"/>
    <property type="molecule type" value="Genomic_DNA"/>
</dbReference>
<evidence type="ECO:0000256" key="3">
    <source>
        <dbReference type="ARBA" id="ARBA00022989"/>
    </source>
</evidence>
<dbReference type="RefSeq" id="WP_163107627.1">
    <property type="nucleotide sequence ID" value="NZ_JAAAWO010000015.1"/>
</dbReference>
<evidence type="ECO:0000259" key="6">
    <source>
        <dbReference type="Pfam" id="PF04357"/>
    </source>
</evidence>
<keyword evidence="8" id="KW-1185">Reference proteome</keyword>
<dbReference type="Pfam" id="PF04357">
    <property type="entry name" value="TamB"/>
    <property type="match status" value="1"/>
</dbReference>
<evidence type="ECO:0000256" key="4">
    <source>
        <dbReference type="ARBA" id="ARBA00023136"/>
    </source>
</evidence>
<keyword evidence="4" id="KW-0472">Membrane</keyword>
<keyword evidence="3" id="KW-1133">Transmembrane helix</keyword>
<feature type="region of interest" description="Disordered" evidence="5">
    <location>
        <begin position="180"/>
        <end position="218"/>
    </location>
</feature>
<gene>
    <name evidence="7" type="ORF">GTQ48_16400</name>
</gene>